<evidence type="ECO:0000256" key="3">
    <source>
        <dbReference type="ARBA" id="ARBA00022741"/>
    </source>
</evidence>
<comment type="caution">
    <text evidence="9">The sequence shown here is derived from an EMBL/GenBank/DDBJ whole genome shotgun (WGS) entry which is preliminary data.</text>
</comment>
<evidence type="ECO:0000256" key="6">
    <source>
        <dbReference type="ARBA" id="ARBA00023136"/>
    </source>
</evidence>
<dbReference type="InterPro" id="IPR003593">
    <property type="entry name" value="AAA+_ATPase"/>
</dbReference>
<dbReference type="GO" id="GO:0016887">
    <property type="term" value="F:ATP hydrolysis activity"/>
    <property type="evidence" value="ECO:0007669"/>
    <property type="project" value="InterPro"/>
</dbReference>
<accession>A0A7Y0HDN9</accession>
<dbReference type="InterPro" id="IPR017871">
    <property type="entry name" value="ABC_transporter-like_CS"/>
</dbReference>
<evidence type="ECO:0000256" key="1">
    <source>
        <dbReference type="ARBA" id="ARBA00022448"/>
    </source>
</evidence>
<dbReference type="InterPro" id="IPR027417">
    <property type="entry name" value="P-loop_NTPase"/>
</dbReference>
<keyword evidence="1" id="KW-0813">Transport</keyword>
<gene>
    <name evidence="9" type="ORF">HH303_05135</name>
</gene>
<dbReference type="GO" id="GO:0005886">
    <property type="term" value="C:plasma membrane"/>
    <property type="evidence" value="ECO:0007669"/>
    <property type="project" value="TreeGrafter"/>
</dbReference>
<dbReference type="GO" id="GO:0015416">
    <property type="term" value="F:ABC-type phosphonate transporter activity"/>
    <property type="evidence" value="ECO:0007669"/>
    <property type="project" value="InterPro"/>
</dbReference>
<keyword evidence="10" id="KW-1185">Reference proteome</keyword>
<reference evidence="9 10" key="1">
    <citation type="submission" date="2020-04" db="EMBL/GenBank/DDBJ databases">
        <title>Rhodospirillaceae bacterium KN72 isolated from deep sea.</title>
        <authorList>
            <person name="Zhang D.-C."/>
        </authorList>
    </citation>
    <scope>NUCLEOTIDE SEQUENCE [LARGE SCALE GENOMIC DNA]</scope>
    <source>
        <strain evidence="9 10">KN72</strain>
    </source>
</reference>
<evidence type="ECO:0000259" key="8">
    <source>
        <dbReference type="PROSITE" id="PS50893"/>
    </source>
</evidence>
<dbReference type="Pfam" id="PF00005">
    <property type="entry name" value="ABC_tran"/>
    <property type="match status" value="1"/>
</dbReference>
<dbReference type="PROSITE" id="PS00211">
    <property type="entry name" value="ABC_TRANSPORTER_1"/>
    <property type="match status" value="1"/>
</dbReference>
<keyword evidence="3" id="KW-0547">Nucleotide-binding</keyword>
<dbReference type="SUPFAM" id="SSF52540">
    <property type="entry name" value="P-loop containing nucleoside triphosphate hydrolases"/>
    <property type="match status" value="1"/>
</dbReference>
<feature type="region of interest" description="Disordered" evidence="7">
    <location>
        <begin position="25"/>
        <end position="44"/>
    </location>
</feature>
<sequence length="296" mass="31801">MPTSSATDRVRVLRPQDTDTTALAGETHKASSPQAFDGPARRPNAQTALSVTGLRKSYNGRTEVLKGIDFAIDDGEAVGIIGANGSGKSTALRCALRLIEPSAGSIHLGGLNITGFHGKDLRRARSRIGFVFQKHNLSPNLSVLTNVVHGGLARGHGIRAWSQAFAGAEERRRAMDCLDQVGLADLAERRAGRLSGGQSQRVAIARALMQEPVMIVADEPVASLDPKAGEDVMDLFRQLRVDRGITLVFVSHNLEHALSYSDRLIGLRQGSLVLDRPTAGLEPQQLAWLYETEATA</sequence>
<dbReference type="SMART" id="SM00382">
    <property type="entry name" value="AAA"/>
    <property type="match status" value="1"/>
</dbReference>
<dbReference type="Proteomes" id="UP000539372">
    <property type="component" value="Unassembled WGS sequence"/>
</dbReference>
<dbReference type="GO" id="GO:0005524">
    <property type="term" value="F:ATP binding"/>
    <property type="evidence" value="ECO:0007669"/>
    <property type="project" value="UniProtKB-KW"/>
</dbReference>
<evidence type="ECO:0000256" key="5">
    <source>
        <dbReference type="ARBA" id="ARBA00022967"/>
    </source>
</evidence>
<keyword evidence="5" id="KW-1278">Translocase</keyword>
<evidence type="ECO:0000256" key="7">
    <source>
        <dbReference type="SAM" id="MobiDB-lite"/>
    </source>
</evidence>
<protein>
    <submittedName>
        <fullName evidence="9">Phosphonate ABC transporter ATP-binding protein</fullName>
    </submittedName>
</protein>
<evidence type="ECO:0000313" key="10">
    <source>
        <dbReference type="Proteomes" id="UP000539372"/>
    </source>
</evidence>
<dbReference type="EMBL" id="JABBNT010000001">
    <property type="protein sequence ID" value="NMM43850.1"/>
    <property type="molecule type" value="Genomic_DNA"/>
</dbReference>
<keyword evidence="4 9" id="KW-0067">ATP-binding</keyword>
<keyword evidence="2" id="KW-1003">Cell membrane</keyword>
<dbReference type="PROSITE" id="PS50893">
    <property type="entry name" value="ABC_TRANSPORTER_2"/>
    <property type="match status" value="1"/>
</dbReference>
<dbReference type="CDD" id="cd03256">
    <property type="entry name" value="ABC_PhnC_transporter"/>
    <property type="match status" value="1"/>
</dbReference>
<dbReference type="InterPro" id="IPR012693">
    <property type="entry name" value="ABC_transpr_PhnC"/>
</dbReference>
<keyword evidence="6" id="KW-0472">Membrane</keyword>
<dbReference type="InterPro" id="IPR015854">
    <property type="entry name" value="ABC_transpr_LolD-like"/>
</dbReference>
<dbReference type="AlphaFoldDB" id="A0A7Y0HDN9"/>
<dbReference type="PANTHER" id="PTHR24220">
    <property type="entry name" value="IMPORT ATP-BINDING PROTEIN"/>
    <property type="match status" value="1"/>
</dbReference>
<evidence type="ECO:0000313" key="9">
    <source>
        <dbReference type="EMBL" id="NMM43850.1"/>
    </source>
</evidence>
<evidence type="ECO:0000256" key="4">
    <source>
        <dbReference type="ARBA" id="ARBA00022840"/>
    </source>
</evidence>
<dbReference type="InterPro" id="IPR003439">
    <property type="entry name" value="ABC_transporter-like_ATP-bd"/>
</dbReference>
<proteinExistence type="predicted"/>
<name>A0A7Y0HDN9_9PROT</name>
<dbReference type="RefSeq" id="WP_169624092.1">
    <property type="nucleotide sequence ID" value="NZ_JABBNT010000001.1"/>
</dbReference>
<dbReference type="Gene3D" id="3.40.50.300">
    <property type="entry name" value="P-loop containing nucleotide triphosphate hydrolases"/>
    <property type="match status" value="1"/>
</dbReference>
<evidence type="ECO:0000256" key="2">
    <source>
        <dbReference type="ARBA" id="ARBA00022475"/>
    </source>
</evidence>
<feature type="domain" description="ABC transporter" evidence="8">
    <location>
        <begin position="49"/>
        <end position="294"/>
    </location>
</feature>
<organism evidence="9 10">
    <name type="scientific">Pacificispira spongiicola</name>
    <dbReference type="NCBI Taxonomy" id="2729598"/>
    <lineage>
        <taxon>Bacteria</taxon>
        <taxon>Pseudomonadati</taxon>
        <taxon>Pseudomonadota</taxon>
        <taxon>Alphaproteobacteria</taxon>
        <taxon>Rhodospirillales</taxon>
        <taxon>Rhodospirillaceae</taxon>
        <taxon>Pacificispira</taxon>
    </lineage>
</organism>